<dbReference type="AlphaFoldDB" id="A0AB73T3J5"/>
<comment type="similarity">
    <text evidence="2">Belongs to the glycosyl hydrolase 10 (cellulase F) family.</text>
</comment>
<evidence type="ECO:0000259" key="10">
    <source>
        <dbReference type="SMART" id="SM00633"/>
    </source>
</evidence>
<keyword evidence="12" id="KW-1185">Reference proteome</keyword>
<evidence type="ECO:0000256" key="7">
    <source>
        <dbReference type="ARBA" id="ARBA00023277"/>
    </source>
</evidence>
<keyword evidence="7" id="KW-0119">Carbohydrate metabolism</keyword>
<dbReference type="InterPro" id="IPR044846">
    <property type="entry name" value="GH10"/>
</dbReference>
<organism evidence="11 12">
    <name type="scientific">Murimonas intestini</name>
    <dbReference type="NCBI Taxonomy" id="1337051"/>
    <lineage>
        <taxon>Bacteria</taxon>
        <taxon>Bacillati</taxon>
        <taxon>Bacillota</taxon>
        <taxon>Clostridia</taxon>
        <taxon>Lachnospirales</taxon>
        <taxon>Lachnospiraceae</taxon>
        <taxon>Murimonas</taxon>
    </lineage>
</organism>
<evidence type="ECO:0000313" key="12">
    <source>
        <dbReference type="Proteomes" id="UP000245412"/>
    </source>
</evidence>
<evidence type="ECO:0000256" key="5">
    <source>
        <dbReference type="ARBA" id="ARBA00022729"/>
    </source>
</evidence>
<protein>
    <recommendedName>
        <fullName evidence="3">endo-1,4-beta-xylanase</fullName>
        <ecNumber evidence="3">3.2.1.8</ecNumber>
    </recommendedName>
</protein>
<keyword evidence="8" id="KW-0326">Glycosidase</keyword>
<dbReference type="InterPro" id="IPR017853">
    <property type="entry name" value="GH"/>
</dbReference>
<dbReference type="GO" id="GO:0045493">
    <property type="term" value="P:xylan catabolic process"/>
    <property type="evidence" value="ECO:0007669"/>
    <property type="project" value="UniProtKB-KW"/>
</dbReference>
<evidence type="ECO:0000256" key="4">
    <source>
        <dbReference type="ARBA" id="ARBA00022651"/>
    </source>
</evidence>
<reference evidence="11 12" key="1">
    <citation type="submission" date="2018-05" db="EMBL/GenBank/DDBJ databases">
        <authorList>
            <person name="Goeker M."/>
            <person name="Huntemann M."/>
            <person name="Clum A."/>
            <person name="Pillay M."/>
            <person name="Palaniappan K."/>
            <person name="Varghese N."/>
            <person name="Mikhailova N."/>
            <person name="Stamatis D."/>
            <person name="Reddy T."/>
            <person name="Daum C."/>
            <person name="Shapiro N."/>
            <person name="Ivanova N."/>
            <person name="Kyrpides N."/>
            <person name="Woyke T."/>
        </authorList>
    </citation>
    <scope>NUCLEOTIDE SEQUENCE [LARGE SCALE GENOMIC DNA]</scope>
    <source>
        <strain evidence="11 12">DSM 26524</strain>
    </source>
</reference>
<dbReference type="SUPFAM" id="SSF51445">
    <property type="entry name" value="(Trans)glycosidases"/>
    <property type="match status" value="1"/>
</dbReference>
<dbReference type="Pfam" id="PF00331">
    <property type="entry name" value="Glyco_hydro_10"/>
    <property type="match status" value="1"/>
</dbReference>
<comment type="catalytic activity">
    <reaction evidence="1">
        <text>Endohydrolysis of (1-&gt;4)-beta-D-xylosidic linkages in xylans.</text>
        <dbReference type="EC" id="3.2.1.8"/>
    </reaction>
</comment>
<sequence length="528" mass="62341">MQYKWKKQKSTLGTYVMYDTGRNPQKNYGRHEDGVICFEATIDRAVFMSKVDVQGFGGAILFADNEEKGYEPSEEIRDFWREATKSRLFRVKRHLEEAAGKYNLELEGIRKRIGRAEELLLSLTDEDVEKALCEILKAGEQLVLLEAQIKISDRGDRDDFCFMGCMKGFTDGGDVFKKYFSRLFGEAVIPTHWGCVEPNEGEKHYDMIFEMLDWCTENNIPVRGHALVWFSDWWEGENWMARYGNHDYEAFKKLVVERAEYMLSSRPNAFTYVDFNEPLQSNPFNFTFDQHFQICKEVYQVIRRLSPKTKLMVNFYDEWQGNYGFDENSIPEVRDWKKSYGLPESVPNRYCVSIADFLDRCKQEGIKVDVLGLQFHDYPYDLFNTMEMINWWHDRYHLPIQLTEVSTPSNTGRCRFHMGNRPVPVTKYWHRPWDARLQEEWYRKFSTLFYSMDCVQGVTCWSLSDEPAQWAEFLAGHPNEKFRLQAFDFDGLLDYENNPKPAYYGLCELTEEWNLKTGDKLRPKTEAD</sequence>
<dbReference type="SMART" id="SM00633">
    <property type="entry name" value="Glyco_10"/>
    <property type="match status" value="1"/>
</dbReference>
<evidence type="ECO:0000256" key="3">
    <source>
        <dbReference type="ARBA" id="ARBA00012590"/>
    </source>
</evidence>
<dbReference type="PANTHER" id="PTHR31490:SF88">
    <property type="entry name" value="BETA-XYLANASE"/>
    <property type="match status" value="1"/>
</dbReference>
<evidence type="ECO:0000256" key="1">
    <source>
        <dbReference type="ARBA" id="ARBA00000681"/>
    </source>
</evidence>
<comment type="caution">
    <text evidence="11">The sequence shown here is derived from an EMBL/GenBank/DDBJ whole genome shotgun (WGS) entry which is preliminary data.</text>
</comment>
<feature type="domain" description="GH10" evidence="10">
    <location>
        <begin position="193"/>
        <end position="510"/>
    </location>
</feature>
<evidence type="ECO:0000256" key="2">
    <source>
        <dbReference type="ARBA" id="ARBA00007495"/>
    </source>
</evidence>
<dbReference type="InterPro" id="IPR001000">
    <property type="entry name" value="GH10_dom"/>
</dbReference>
<dbReference type="GO" id="GO:0031176">
    <property type="term" value="F:endo-1,4-beta-xylanase activity"/>
    <property type="evidence" value="ECO:0007669"/>
    <property type="project" value="UniProtKB-EC"/>
</dbReference>
<evidence type="ECO:0000256" key="9">
    <source>
        <dbReference type="ARBA" id="ARBA00023326"/>
    </source>
</evidence>
<dbReference type="RefSeq" id="WP_109627013.1">
    <property type="nucleotide sequence ID" value="NZ_JANKBI010000024.1"/>
</dbReference>
<dbReference type="EC" id="3.2.1.8" evidence="3"/>
<evidence type="ECO:0000256" key="8">
    <source>
        <dbReference type="ARBA" id="ARBA00023295"/>
    </source>
</evidence>
<name>A0AB73T3J5_9FIRM</name>
<dbReference type="Gene3D" id="3.20.20.80">
    <property type="entry name" value="Glycosidases"/>
    <property type="match status" value="1"/>
</dbReference>
<keyword evidence="5" id="KW-0732">Signal</keyword>
<dbReference type="EMBL" id="QGGY01000007">
    <property type="protein sequence ID" value="PWJ75173.1"/>
    <property type="molecule type" value="Genomic_DNA"/>
</dbReference>
<keyword evidence="6" id="KW-0378">Hydrolase</keyword>
<evidence type="ECO:0000256" key="6">
    <source>
        <dbReference type="ARBA" id="ARBA00022801"/>
    </source>
</evidence>
<keyword evidence="4" id="KW-0858">Xylan degradation</keyword>
<evidence type="ECO:0000313" key="11">
    <source>
        <dbReference type="EMBL" id="PWJ75173.1"/>
    </source>
</evidence>
<accession>A0AB73T3J5</accession>
<gene>
    <name evidence="11" type="ORF">C7383_107180</name>
</gene>
<dbReference type="Proteomes" id="UP000245412">
    <property type="component" value="Unassembled WGS sequence"/>
</dbReference>
<keyword evidence="9" id="KW-0624">Polysaccharide degradation</keyword>
<proteinExistence type="inferred from homology"/>
<dbReference type="PANTHER" id="PTHR31490">
    <property type="entry name" value="GLYCOSYL HYDROLASE"/>
    <property type="match status" value="1"/>
</dbReference>